<dbReference type="EMBL" id="JAQOWY010000435">
    <property type="protein sequence ID" value="KAK1842097.1"/>
    <property type="molecule type" value="Genomic_DNA"/>
</dbReference>
<proteinExistence type="predicted"/>
<accession>A0AAD9A6M9</accession>
<name>A0AAD9A6M9_9PEZI</name>
<feature type="region of interest" description="Disordered" evidence="1">
    <location>
        <begin position="86"/>
        <end position="107"/>
    </location>
</feature>
<keyword evidence="3" id="KW-1185">Reference proteome</keyword>
<sequence length="210" mass="22458">MYRAHRIEAGGWVGGINWTGHGCSLTTSFSDPTRAASQDPRPGHAMPCRRYHAMRALARLPGLLEHHSHAATAGRFWIEAGREASLGHGSEHAPSAGHSREMATSCVHLSPPPAMGGQGPWTENEPSLSQLRHVPPAVRAVPSLGNLQGGAEGKASTKYELCWPSSKHAASAHFIVVVDDPRTAGHDIVQDDEPSICLYTVALLLRYGAD</sequence>
<dbReference type="Proteomes" id="UP001243330">
    <property type="component" value="Unassembled WGS sequence"/>
</dbReference>
<evidence type="ECO:0000256" key="1">
    <source>
        <dbReference type="SAM" id="MobiDB-lite"/>
    </source>
</evidence>
<organism evidence="2 3">
    <name type="scientific">Colletotrichum chrysophilum</name>
    <dbReference type="NCBI Taxonomy" id="1836956"/>
    <lineage>
        <taxon>Eukaryota</taxon>
        <taxon>Fungi</taxon>
        <taxon>Dikarya</taxon>
        <taxon>Ascomycota</taxon>
        <taxon>Pezizomycotina</taxon>
        <taxon>Sordariomycetes</taxon>
        <taxon>Hypocreomycetidae</taxon>
        <taxon>Glomerellales</taxon>
        <taxon>Glomerellaceae</taxon>
        <taxon>Colletotrichum</taxon>
        <taxon>Colletotrichum gloeosporioides species complex</taxon>
    </lineage>
</organism>
<comment type="caution">
    <text evidence="2">The sequence shown here is derived from an EMBL/GenBank/DDBJ whole genome shotgun (WGS) entry which is preliminary data.</text>
</comment>
<evidence type="ECO:0000313" key="2">
    <source>
        <dbReference type="EMBL" id="KAK1842097.1"/>
    </source>
</evidence>
<evidence type="ECO:0000313" key="3">
    <source>
        <dbReference type="Proteomes" id="UP001243330"/>
    </source>
</evidence>
<gene>
    <name evidence="2" type="ORF">CCHR01_15274</name>
</gene>
<reference evidence="2" key="1">
    <citation type="submission" date="2023-01" db="EMBL/GenBank/DDBJ databases">
        <title>Colletotrichum chrysophilum M932 genome sequence.</title>
        <authorList>
            <person name="Baroncelli R."/>
        </authorList>
    </citation>
    <scope>NUCLEOTIDE SEQUENCE</scope>
    <source>
        <strain evidence="2">M932</strain>
    </source>
</reference>
<dbReference type="AlphaFoldDB" id="A0AAD9A6M9"/>
<protein>
    <submittedName>
        <fullName evidence="2">Uncharacterized protein</fullName>
    </submittedName>
</protein>